<comment type="caution">
    <text evidence="2">The sequence shown here is derived from an EMBL/GenBank/DDBJ whole genome shotgun (WGS) entry which is preliminary data.</text>
</comment>
<dbReference type="InterPro" id="IPR016193">
    <property type="entry name" value="Cytidine_deaminase-like"/>
</dbReference>
<keyword evidence="3" id="KW-1185">Reference proteome</keyword>
<reference evidence="2 3" key="1">
    <citation type="journal article" date="2018" name="Evol. Lett.">
        <title>Horizontal gene cluster transfer increased hallucinogenic mushroom diversity.</title>
        <authorList>
            <person name="Reynolds H.T."/>
            <person name="Vijayakumar V."/>
            <person name="Gluck-Thaler E."/>
            <person name="Korotkin H.B."/>
            <person name="Matheny P.B."/>
            <person name="Slot J.C."/>
        </authorList>
    </citation>
    <scope>NUCLEOTIDE SEQUENCE [LARGE SCALE GENOMIC DNA]</scope>
    <source>
        <strain evidence="2 3">2629</strain>
    </source>
</reference>
<accession>A0A409Y951</accession>
<dbReference type="InParanoid" id="A0A409Y951"/>
<evidence type="ECO:0000313" key="3">
    <source>
        <dbReference type="Proteomes" id="UP000284842"/>
    </source>
</evidence>
<dbReference type="GO" id="GO:0006139">
    <property type="term" value="P:nucleobase-containing compound metabolic process"/>
    <property type="evidence" value="ECO:0007669"/>
    <property type="project" value="UniProtKB-ARBA"/>
</dbReference>
<sequence>MPFYPRWKSVMLYLSYSLPVCLFYSSLCLAQSNTSTPSVLHQATTIADKSLREVQSDIIDRRQISHEINNWLGVHRIVVSYDRDMLTYWGYVEAHHHHISAYELSDYAVHFAHTCGHSNTRNWVVAAAQKQGTHYVYFGSIPRGASRHSINARLHRISPLWRLLASTNPVDHPFEPGFRIFNGATGEYEVAPHAEQHALLNAMEAHGDTGDFASAHGYSVGVAGTYSDGIAVYQPCRKCMRVLDGVGCDYPYFMR</sequence>
<dbReference type="EMBL" id="NHTK01001350">
    <property type="protein sequence ID" value="PPQ99642.1"/>
    <property type="molecule type" value="Genomic_DNA"/>
</dbReference>
<organism evidence="2 3">
    <name type="scientific">Panaeolus cyanescens</name>
    <dbReference type="NCBI Taxonomy" id="181874"/>
    <lineage>
        <taxon>Eukaryota</taxon>
        <taxon>Fungi</taxon>
        <taxon>Dikarya</taxon>
        <taxon>Basidiomycota</taxon>
        <taxon>Agaricomycotina</taxon>
        <taxon>Agaricomycetes</taxon>
        <taxon>Agaricomycetidae</taxon>
        <taxon>Agaricales</taxon>
        <taxon>Agaricineae</taxon>
        <taxon>Galeropsidaceae</taxon>
        <taxon>Panaeolus</taxon>
    </lineage>
</organism>
<protein>
    <recommendedName>
        <fullName evidence="4">CMP/dCMP-type deaminase domain-containing protein</fullName>
    </recommendedName>
</protein>
<evidence type="ECO:0000256" key="1">
    <source>
        <dbReference type="SAM" id="SignalP"/>
    </source>
</evidence>
<dbReference type="GO" id="GO:0003824">
    <property type="term" value="F:catalytic activity"/>
    <property type="evidence" value="ECO:0007669"/>
    <property type="project" value="InterPro"/>
</dbReference>
<dbReference type="AlphaFoldDB" id="A0A409Y951"/>
<feature type="signal peptide" evidence="1">
    <location>
        <begin position="1"/>
        <end position="30"/>
    </location>
</feature>
<dbReference type="SUPFAM" id="SSF53927">
    <property type="entry name" value="Cytidine deaminase-like"/>
    <property type="match status" value="1"/>
</dbReference>
<name>A0A409Y951_9AGAR</name>
<feature type="chain" id="PRO_5019276352" description="CMP/dCMP-type deaminase domain-containing protein" evidence="1">
    <location>
        <begin position="31"/>
        <end position="255"/>
    </location>
</feature>
<keyword evidence="1" id="KW-0732">Signal</keyword>
<dbReference type="Proteomes" id="UP000284842">
    <property type="component" value="Unassembled WGS sequence"/>
</dbReference>
<gene>
    <name evidence="2" type="ORF">CVT24_005221</name>
</gene>
<proteinExistence type="predicted"/>
<evidence type="ECO:0000313" key="2">
    <source>
        <dbReference type="EMBL" id="PPQ99642.1"/>
    </source>
</evidence>
<evidence type="ECO:0008006" key="4">
    <source>
        <dbReference type="Google" id="ProtNLM"/>
    </source>
</evidence>